<comment type="caution">
    <text evidence="4">The sequence shown here is derived from an EMBL/GenBank/DDBJ whole genome shotgun (WGS) entry which is preliminary data.</text>
</comment>
<dbReference type="PANTHER" id="PTHR46652:SF3">
    <property type="entry name" value="LEUCINE-RICH REPEAT-CONTAINING PROTEIN 9"/>
    <property type="match status" value="1"/>
</dbReference>
<evidence type="ECO:0000256" key="1">
    <source>
        <dbReference type="ARBA" id="ARBA00022614"/>
    </source>
</evidence>
<gene>
    <name evidence="4" type="ORF">EB796_021100</name>
</gene>
<keyword evidence="5" id="KW-1185">Reference proteome</keyword>
<dbReference type="CDD" id="cd21340">
    <property type="entry name" value="PPP1R42"/>
    <property type="match status" value="1"/>
</dbReference>
<dbReference type="SMART" id="SM00365">
    <property type="entry name" value="LRR_SD22"/>
    <property type="match status" value="3"/>
</dbReference>
<dbReference type="Pfam" id="PF12799">
    <property type="entry name" value="LRR_4"/>
    <property type="match status" value="1"/>
</dbReference>
<reference evidence="4" key="1">
    <citation type="submission" date="2020-06" db="EMBL/GenBank/DDBJ databases">
        <title>Draft genome of Bugula neritina, a colonial animal packing powerful symbionts and potential medicines.</title>
        <authorList>
            <person name="Rayko M."/>
        </authorList>
    </citation>
    <scope>NUCLEOTIDE SEQUENCE [LARGE SCALE GENOMIC DNA]</scope>
    <source>
        <strain evidence="4">Kwan_BN1</strain>
    </source>
</reference>
<evidence type="ECO:0000256" key="2">
    <source>
        <dbReference type="ARBA" id="ARBA00022737"/>
    </source>
</evidence>
<dbReference type="PANTHER" id="PTHR46652">
    <property type="entry name" value="LEUCINE-RICH REPEAT AND IQ DOMAIN-CONTAINING PROTEIN 1-RELATED"/>
    <property type="match status" value="1"/>
</dbReference>
<dbReference type="EMBL" id="VXIV02003159">
    <property type="protein sequence ID" value="KAF6020576.1"/>
    <property type="molecule type" value="Genomic_DNA"/>
</dbReference>
<dbReference type="InterPro" id="IPR032675">
    <property type="entry name" value="LRR_dom_sf"/>
</dbReference>
<dbReference type="Proteomes" id="UP000593567">
    <property type="component" value="Unassembled WGS sequence"/>
</dbReference>
<dbReference type="InterPro" id="IPR025875">
    <property type="entry name" value="Leu-rich_rpt_4"/>
</dbReference>
<proteinExistence type="predicted"/>
<keyword evidence="1" id="KW-0433">Leucine-rich repeat</keyword>
<sequence>MVKLSVDLIARGTSGYTKKKRDEEMDHYLKRLTHLYLEDKCIDDVGEDLSLCKNLSVLYLYDNKISKIPDLTQNYCLTHLYLHNNHLTEMSNLNLLRKLTKLYLGGNSITVVEGIDKLEHLEEFHIENQQLPAGEKLLFDPRSLNAISRSLRVLNVSGNRLDSIKEFSVILNLHQFMASDNSLNDMKEVATLLCQWRQLHRLDLDGNPLCHKAKYRDRIIIMSNSLDVFDGKEVSPTARQFLQNWKASKDAQKKRRELEQEMGGSGVMEQQHTSYNGLGSADLSGRTHLNKISSYVMPGLPRRQFEEVLAKSSANLPSTAPHAANNSLKTYNGKTNFVSSPNSLGKLQKKLMEHHRSTRWEEPSPPERAKTHIPRLPSSVHF</sequence>
<dbReference type="InterPro" id="IPR050836">
    <property type="entry name" value="SDS22/Internalin_LRR"/>
</dbReference>
<feature type="region of interest" description="Disordered" evidence="3">
    <location>
        <begin position="348"/>
        <end position="382"/>
    </location>
</feature>
<dbReference type="OrthoDB" id="10262005at2759"/>
<dbReference type="InterPro" id="IPR001611">
    <property type="entry name" value="Leu-rich_rpt"/>
</dbReference>
<dbReference type="PROSITE" id="PS51450">
    <property type="entry name" value="LRR"/>
    <property type="match status" value="4"/>
</dbReference>
<name>A0A7J7J4J0_BUGNE</name>
<evidence type="ECO:0000313" key="5">
    <source>
        <dbReference type="Proteomes" id="UP000593567"/>
    </source>
</evidence>
<dbReference type="SUPFAM" id="SSF52058">
    <property type="entry name" value="L domain-like"/>
    <property type="match status" value="1"/>
</dbReference>
<accession>A0A7J7J4J0</accession>
<protein>
    <submittedName>
        <fullName evidence="4">PPP1R42</fullName>
    </submittedName>
</protein>
<keyword evidence="2" id="KW-0677">Repeat</keyword>
<dbReference type="AlphaFoldDB" id="A0A7J7J4J0"/>
<organism evidence="4 5">
    <name type="scientific">Bugula neritina</name>
    <name type="common">Brown bryozoan</name>
    <name type="synonym">Sertularia neritina</name>
    <dbReference type="NCBI Taxonomy" id="10212"/>
    <lineage>
        <taxon>Eukaryota</taxon>
        <taxon>Metazoa</taxon>
        <taxon>Spiralia</taxon>
        <taxon>Lophotrochozoa</taxon>
        <taxon>Bryozoa</taxon>
        <taxon>Gymnolaemata</taxon>
        <taxon>Cheilostomatida</taxon>
        <taxon>Flustrina</taxon>
        <taxon>Buguloidea</taxon>
        <taxon>Bugulidae</taxon>
        <taxon>Bugula</taxon>
    </lineage>
</organism>
<evidence type="ECO:0000256" key="3">
    <source>
        <dbReference type="SAM" id="MobiDB-lite"/>
    </source>
</evidence>
<feature type="compositionally biased region" description="Basic and acidic residues" evidence="3">
    <location>
        <begin position="350"/>
        <end position="370"/>
    </location>
</feature>
<evidence type="ECO:0000313" key="4">
    <source>
        <dbReference type="EMBL" id="KAF6020576.1"/>
    </source>
</evidence>
<dbReference type="Gene3D" id="3.80.10.10">
    <property type="entry name" value="Ribonuclease Inhibitor"/>
    <property type="match status" value="2"/>
</dbReference>